<evidence type="ECO:0008006" key="3">
    <source>
        <dbReference type="Google" id="ProtNLM"/>
    </source>
</evidence>
<dbReference type="Gene3D" id="3.40.50.150">
    <property type="entry name" value="Vaccinia Virus protein VP39"/>
    <property type="match status" value="1"/>
</dbReference>
<name>A0A1H9CG19_9EURY</name>
<dbReference type="CDD" id="cd02440">
    <property type="entry name" value="AdoMet_MTases"/>
    <property type="match status" value="1"/>
</dbReference>
<protein>
    <recommendedName>
        <fullName evidence="3">Methyltransferase domain-containing protein</fullName>
    </recommendedName>
</protein>
<evidence type="ECO:0000313" key="2">
    <source>
        <dbReference type="Proteomes" id="UP000199114"/>
    </source>
</evidence>
<proteinExistence type="predicted"/>
<dbReference type="InterPro" id="IPR029063">
    <property type="entry name" value="SAM-dependent_MTases_sf"/>
</dbReference>
<dbReference type="Proteomes" id="UP000199114">
    <property type="component" value="Unassembled WGS sequence"/>
</dbReference>
<organism evidence="1 2">
    <name type="scientific">Natrinema salaciae</name>
    <dbReference type="NCBI Taxonomy" id="1186196"/>
    <lineage>
        <taxon>Archaea</taxon>
        <taxon>Methanobacteriati</taxon>
        <taxon>Methanobacteriota</taxon>
        <taxon>Stenosarchaea group</taxon>
        <taxon>Halobacteria</taxon>
        <taxon>Halobacteriales</taxon>
        <taxon>Natrialbaceae</taxon>
        <taxon>Natrinema</taxon>
    </lineage>
</organism>
<evidence type="ECO:0000313" key="1">
    <source>
        <dbReference type="EMBL" id="SEP99693.1"/>
    </source>
</evidence>
<dbReference type="EMBL" id="FOFD01000001">
    <property type="protein sequence ID" value="SEP99693.1"/>
    <property type="molecule type" value="Genomic_DNA"/>
</dbReference>
<dbReference type="OrthoDB" id="191516at2157"/>
<dbReference type="RefSeq" id="WP_090614297.1">
    <property type="nucleotide sequence ID" value="NZ_FOFD01000001.1"/>
</dbReference>
<dbReference type="AlphaFoldDB" id="A0A1H9CG19"/>
<accession>A0A1H9CG19</accession>
<gene>
    <name evidence="1" type="ORF">SAMN04489841_1033</name>
</gene>
<dbReference type="SUPFAM" id="SSF53335">
    <property type="entry name" value="S-adenosyl-L-methionine-dependent methyltransferases"/>
    <property type="match status" value="1"/>
</dbReference>
<sequence length="388" mass="42798">MTDHSVSDTPYRRRLDERVTTIATTPGATIGSVIRGSRGAFPTLVYERLRERGIADRLPTGDLEPADAPDAARTPELHPLDYEWYFTEDTATTIANALAERGPPVLCLGAPTVASRLARRGVSVTLVDRSEQLAERAATQPASLRFLQQDVHEPVALESAYPVAFFDPPWYPEHTEAWLYRACQHVRPGGRLSFVLFPPLTRPGATEQRRDLLETARRVGSVSVDEDAVAYRTPAFERRVLRNSEVPVVGNWRTADLVHVDVSDPAALSDPPAVDDGPDWETFVTNGQVVKLRREVVGETTDVLAPIESCDGYVLPSVSRRDARRQHVDLWTSRNRVARVGDRTAVVEALRSLERGTAVSELSTAEFSAGLSAERRDALATQFAAILE</sequence>
<reference evidence="2" key="1">
    <citation type="submission" date="2016-10" db="EMBL/GenBank/DDBJ databases">
        <authorList>
            <person name="Varghese N."/>
            <person name="Submissions S."/>
        </authorList>
    </citation>
    <scope>NUCLEOTIDE SEQUENCE [LARGE SCALE GENOMIC DNA]</scope>
    <source>
        <strain evidence="2">DSM 25055</strain>
    </source>
</reference>
<keyword evidence="2" id="KW-1185">Reference proteome</keyword>